<dbReference type="EMBL" id="GGYP01001280">
    <property type="protein sequence ID" value="MDE46051.1"/>
    <property type="molecule type" value="Transcribed_RNA"/>
</dbReference>
<sequence length="384" mass="41898">MNDLNLNGSSIVTYETWLAAIASSACIGFTSLVPWLFNLTFFEQSKVLTRDGSQDFGDNRMKYLLSFAIGAILGDIFFHLIPESVEGLDGTNGAAHRNVGLSVIAGIFMFVIVEMVLQRWSGESVENELEDKLSLLNNDDEMMNHETVPHGLVPRSTKATRKVSPSRTDRKIYTKPEFTSENNNNNNDSAYENKYENNNNESPPPSPPPSNKLNNNDKTIPDSDSTTVKTTSLPIDPAGYLNLIANGFDNFTHGLAIGASFLVGPKVGLLTTFVIIIHEIPHEICDYAILVKSGFSRWDAVKAQSSVSLFGILGTATALYVKSIDTLNAKTSWILPFSAGGFLYIALVTLLPDILDKETKFLNSIGQIGCVILGIAFMGAVALF</sequence>
<organism evidence="8">
    <name type="scientific">Aceria tosichella</name>
    <name type="common">wheat curl mite</name>
    <dbReference type="NCBI Taxonomy" id="561515"/>
    <lineage>
        <taxon>Eukaryota</taxon>
        <taxon>Metazoa</taxon>
        <taxon>Ecdysozoa</taxon>
        <taxon>Arthropoda</taxon>
        <taxon>Chelicerata</taxon>
        <taxon>Arachnida</taxon>
        <taxon>Acari</taxon>
        <taxon>Acariformes</taxon>
        <taxon>Trombidiformes</taxon>
        <taxon>Prostigmata</taxon>
        <taxon>Eupodina</taxon>
        <taxon>Eriophyoidea</taxon>
        <taxon>Eriophyidae</taxon>
        <taxon>Eriophyinae</taxon>
        <taxon>Aceriini</taxon>
        <taxon>Aceria</taxon>
    </lineage>
</organism>
<dbReference type="InterPro" id="IPR003689">
    <property type="entry name" value="ZIP"/>
</dbReference>
<feature type="transmembrane region" description="Helical" evidence="7">
    <location>
        <begin position="63"/>
        <end position="81"/>
    </location>
</feature>
<feature type="region of interest" description="Disordered" evidence="6">
    <location>
        <begin position="144"/>
        <end position="231"/>
    </location>
</feature>
<dbReference type="PANTHER" id="PTHR16950">
    <property type="entry name" value="ZINC TRANSPORTER SLC39A7 HISTIDINE-RICH MEMBRANE PROTEIN KE4"/>
    <property type="match status" value="1"/>
</dbReference>
<comment type="subcellular location">
    <subcellularLocation>
        <location evidence="1">Membrane</location>
        <topology evidence="1">Multi-pass membrane protein</topology>
    </subcellularLocation>
</comment>
<name>A0A6G1S755_9ACAR</name>
<keyword evidence="2 7" id="KW-0812">Transmembrane</keyword>
<dbReference type="GO" id="GO:0016020">
    <property type="term" value="C:membrane"/>
    <property type="evidence" value="ECO:0007669"/>
    <property type="project" value="UniProtKB-SubCell"/>
</dbReference>
<evidence type="ECO:0000256" key="4">
    <source>
        <dbReference type="ARBA" id="ARBA00023136"/>
    </source>
</evidence>
<evidence type="ECO:0000256" key="5">
    <source>
        <dbReference type="ARBA" id="ARBA00038485"/>
    </source>
</evidence>
<evidence type="ECO:0000313" key="8">
    <source>
        <dbReference type="EMBL" id="MDE46051.1"/>
    </source>
</evidence>
<comment type="similarity">
    <text evidence="5">Belongs to the ZIP transporter (TC 2.A.5) family. KE4/Catsup subfamily.</text>
</comment>
<dbReference type="GO" id="GO:0005385">
    <property type="term" value="F:zinc ion transmembrane transporter activity"/>
    <property type="evidence" value="ECO:0007669"/>
    <property type="project" value="TreeGrafter"/>
</dbReference>
<evidence type="ECO:0000256" key="6">
    <source>
        <dbReference type="SAM" id="MobiDB-lite"/>
    </source>
</evidence>
<feature type="transmembrane region" description="Helical" evidence="7">
    <location>
        <begin position="101"/>
        <end position="117"/>
    </location>
</feature>
<dbReference type="AlphaFoldDB" id="A0A6G1S755"/>
<dbReference type="Pfam" id="PF02535">
    <property type="entry name" value="Zip"/>
    <property type="match status" value="1"/>
</dbReference>
<evidence type="ECO:0000256" key="3">
    <source>
        <dbReference type="ARBA" id="ARBA00022989"/>
    </source>
</evidence>
<proteinExistence type="inferred from homology"/>
<reference evidence="8" key="1">
    <citation type="submission" date="2018-10" db="EMBL/GenBank/DDBJ databases">
        <title>Transcriptome assembly of Aceria tosichella (Wheat curl mite) Type 2.</title>
        <authorList>
            <person name="Scully E.D."/>
            <person name="Geib S.M."/>
            <person name="Palmer N.A."/>
            <person name="Gupta A.K."/>
            <person name="Sarath G."/>
            <person name="Tatineni S."/>
        </authorList>
    </citation>
    <scope>NUCLEOTIDE SEQUENCE</scope>
    <source>
        <strain evidence="8">LincolnNE</strain>
    </source>
</reference>
<dbReference type="PANTHER" id="PTHR16950:SF16">
    <property type="entry name" value="ZINC TRANSPORTER ZIP13"/>
    <property type="match status" value="1"/>
</dbReference>
<accession>A0A6G1S755</accession>
<evidence type="ECO:0000256" key="7">
    <source>
        <dbReference type="SAM" id="Phobius"/>
    </source>
</evidence>
<evidence type="ECO:0000256" key="1">
    <source>
        <dbReference type="ARBA" id="ARBA00004141"/>
    </source>
</evidence>
<keyword evidence="3 7" id="KW-1133">Transmembrane helix</keyword>
<feature type="transmembrane region" description="Helical" evidence="7">
    <location>
        <begin position="300"/>
        <end position="321"/>
    </location>
</feature>
<feature type="transmembrane region" description="Helical" evidence="7">
    <location>
        <begin position="20"/>
        <end position="42"/>
    </location>
</feature>
<keyword evidence="4 7" id="KW-0472">Membrane</keyword>
<feature type="transmembrane region" description="Helical" evidence="7">
    <location>
        <begin position="364"/>
        <end position="383"/>
    </location>
</feature>
<feature type="compositionally biased region" description="Polar residues" evidence="6">
    <location>
        <begin position="222"/>
        <end position="231"/>
    </location>
</feature>
<gene>
    <name evidence="8" type="ORF">g.18452</name>
</gene>
<protein>
    <submittedName>
        <fullName evidence="8">Uncharacterized protein CG7816</fullName>
    </submittedName>
</protein>
<evidence type="ECO:0000256" key="2">
    <source>
        <dbReference type="ARBA" id="ARBA00022692"/>
    </source>
</evidence>
<feature type="transmembrane region" description="Helical" evidence="7">
    <location>
        <begin position="333"/>
        <end position="352"/>
    </location>
</feature>
<dbReference type="GO" id="GO:0006882">
    <property type="term" value="P:intracellular zinc ion homeostasis"/>
    <property type="evidence" value="ECO:0007669"/>
    <property type="project" value="TreeGrafter"/>
</dbReference>